<evidence type="ECO:0000313" key="3">
    <source>
        <dbReference type="Proteomes" id="UP000661607"/>
    </source>
</evidence>
<comment type="caution">
    <text evidence="2">The sequence shown here is derived from an EMBL/GenBank/DDBJ whole genome shotgun (WGS) entry which is preliminary data.</text>
</comment>
<proteinExistence type="predicted"/>
<gene>
    <name evidence="2" type="ORF">H4W81_007704</name>
</gene>
<dbReference type="Proteomes" id="UP000661607">
    <property type="component" value="Unassembled WGS sequence"/>
</dbReference>
<reference evidence="2 3" key="1">
    <citation type="submission" date="2020-10" db="EMBL/GenBank/DDBJ databases">
        <title>Sequencing the genomes of 1000 actinobacteria strains.</title>
        <authorList>
            <person name="Klenk H.-P."/>
        </authorList>
    </citation>
    <scope>NUCLEOTIDE SEQUENCE [LARGE SCALE GENOMIC DNA]</scope>
    <source>
        <strain evidence="2 3">DSM 43748</strain>
    </source>
</reference>
<sequence>MEKAQVIAHKDDVALLADFYHVPPVVREALLTLAEEAGEKGWWEAYGDSLAESYMSYIGLEAGAESMLTWQNVTVPGLLQTADYARSVNGSGHPLSAIPPAEAERAVRVRLRRQQLLEGPSPLVVDALLDESVLHRRFGPPEVMREQLQHILKMAQLPNVSVRIVPLDAPHGPSTHAFVLLKFPPRAGLDSIHEDLVYFEHATGAVFEERYTETYRVEQLFRQMSAEALTEEDSLKMLGELSR</sequence>
<evidence type="ECO:0000313" key="2">
    <source>
        <dbReference type="EMBL" id="MBE1564925.1"/>
    </source>
</evidence>
<dbReference type="EMBL" id="JADBEF010000001">
    <property type="protein sequence ID" value="MBE1564925.1"/>
    <property type="molecule type" value="Genomic_DNA"/>
</dbReference>
<name>A0ABR9KSB3_9ACTN</name>
<evidence type="ECO:0000259" key="1">
    <source>
        <dbReference type="Pfam" id="PF19054"/>
    </source>
</evidence>
<protein>
    <recommendedName>
        <fullName evidence="1">DUF5753 domain-containing protein</fullName>
    </recommendedName>
</protein>
<keyword evidence="3" id="KW-1185">Reference proteome</keyword>
<dbReference type="InterPro" id="IPR043917">
    <property type="entry name" value="DUF5753"/>
</dbReference>
<feature type="domain" description="DUF5753" evidence="1">
    <location>
        <begin position="56"/>
        <end position="239"/>
    </location>
</feature>
<dbReference type="Pfam" id="PF19054">
    <property type="entry name" value="DUF5753"/>
    <property type="match status" value="1"/>
</dbReference>
<accession>A0ABR9KSB3</accession>
<organism evidence="2 3">
    <name type="scientific">Nonomuraea africana</name>
    <dbReference type="NCBI Taxonomy" id="46171"/>
    <lineage>
        <taxon>Bacteria</taxon>
        <taxon>Bacillati</taxon>
        <taxon>Actinomycetota</taxon>
        <taxon>Actinomycetes</taxon>
        <taxon>Streptosporangiales</taxon>
        <taxon>Streptosporangiaceae</taxon>
        <taxon>Nonomuraea</taxon>
    </lineage>
</organism>